<dbReference type="AlphaFoldDB" id="A0A428LDA2"/>
<reference evidence="7 8" key="1">
    <citation type="submission" date="2018-12" db="EMBL/GenBank/DDBJ databases">
        <title>The Genome Submission of two Enterobacter spp. strains.</title>
        <authorList>
            <person name="Wu W."/>
            <person name="Wei L."/>
            <person name="Feng Y."/>
            <person name="Zong Z."/>
        </authorList>
    </citation>
    <scope>NUCLEOTIDE SEQUENCE [LARGE SCALE GENOMIC DNA]</scope>
    <source>
        <strain evidence="7 8">WCHEHu045002</strain>
    </source>
</reference>
<evidence type="ECO:0000256" key="3">
    <source>
        <dbReference type="ARBA" id="ARBA00022989"/>
    </source>
</evidence>
<dbReference type="Gene3D" id="1.20.1250.20">
    <property type="entry name" value="MFS general substrate transporter like domains"/>
    <property type="match status" value="1"/>
</dbReference>
<feature type="non-terminal residue" evidence="7">
    <location>
        <position position="184"/>
    </location>
</feature>
<feature type="transmembrane region" description="Helical" evidence="5">
    <location>
        <begin position="88"/>
        <end position="107"/>
    </location>
</feature>
<proteinExistence type="predicted"/>
<dbReference type="InterPro" id="IPR020846">
    <property type="entry name" value="MFS_dom"/>
</dbReference>
<keyword evidence="1" id="KW-1003">Cell membrane</keyword>
<evidence type="ECO:0000256" key="5">
    <source>
        <dbReference type="SAM" id="Phobius"/>
    </source>
</evidence>
<accession>A0A428LDA2</accession>
<feature type="domain" description="Major facilitator superfamily (MFS) profile" evidence="6">
    <location>
        <begin position="21"/>
        <end position="184"/>
    </location>
</feature>
<feature type="non-terminal residue" evidence="7">
    <location>
        <position position="1"/>
    </location>
</feature>
<feature type="transmembrane region" description="Helical" evidence="5">
    <location>
        <begin position="163"/>
        <end position="183"/>
    </location>
</feature>
<dbReference type="Pfam" id="PF07690">
    <property type="entry name" value="MFS_1"/>
    <property type="match status" value="1"/>
</dbReference>
<sequence>STREKFAELGRAATLLYTNRSILLSSMVRIINTLSLFGFAVIMPMMFVDELGFTTSEWLQVWAVFFFTTIFSNVFWGVVAEKMGWMRVVRWFGCIGMALSSLAFYYIPQHFGHNFAMALVPAIALGIFVAAFVPMAAVFPALEPRHKGAAISVYNLSAGLSNFLAPAIAVVLLPWFSTLGVVIA</sequence>
<gene>
    <name evidence="7" type="ORF">EJE24_24320</name>
</gene>
<evidence type="ECO:0000313" key="7">
    <source>
        <dbReference type="EMBL" id="RSK61635.1"/>
    </source>
</evidence>
<feature type="transmembrane region" description="Helical" evidence="5">
    <location>
        <begin position="21"/>
        <end position="47"/>
    </location>
</feature>
<keyword evidence="4 5" id="KW-0472">Membrane</keyword>
<dbReference type="EMBL" id="RWHU01000027">
    <property type="protein sequence ID" value="RSK61635.1"/>
    <property type="molecule type" value="Genomic_DNA"/>
</dbReference>
<name>A0A428LDA2_9ENTR</name>
<dbReference type="GO" id="GO:0022857">
    <property type="term" value="F:transmembrane transporter activity"/>
    <property type="evidence" value="ECO:0007669"/>
    <property type="project" value="InterPro"/>
</dbReference>
<dbReference type="InterPro" id="IPR036259">
    <property type="entry name" value="MFS_trans_sf"/>
</dbReference>
<dbReference type="SUPFAM" id="SSF103473">
    <property type="entry name" value="MFS general substrate transporter"/>
    <property type="match status" value="1"/>
</dbReference>
<dbReference type="RefSeq" id="WP_045329402.1">
    <property type="nucleotide sequence ID" value="NZ_RWHU01000027.1"/>
</dbReference>
<evidence type="ECO:0000259" key="6">
    <source>
        <dbReference type="PROSITE" id="PS50850"/>
    </source>
</evidence>
<dbReference type="PROSITE" id="PS50850">
    <property type="entry name" value="MFS"/>
    <property type="match status" value="1"/>
</dbReference>
<dbReference type="InterPro" id="IPR011701">
    <property type="entry name" value="MFS"/>
</dbReference>
<protein>
    <submittedName>
        <fullName evidence="7">MFS transporter</fullName>
    </submittedName>
</protein>
<evidence type="ECO:0000313" key="8">
    <source>
        <dbReference type="Proteomes" id="UP000276389"/>
    </source>
</evidence>
<organism evidence="7 8">
    <name type="scientific">Enterobacter huaxiensis</name>
    <dbReference type="NCBI Taxonomy" id="2494702"/>
    <lineage>
        <taxon>Bacteria</taxon>
        <taxon>Pseudomonadati</taxon>
        <taxon>Pseudomonadota</taxon>
        <taxon>Gammaproteobacteria</taxon>
        <taxon>Enterobacterales</taxon>
        <taxon>Enterobacteriaceae</taxon>
        <taxon>Enterobacter</taxon>
    </lineage>
</organism>
<evidence type="ECO:0000256" key="4">
    <source>
        <dbReference type="ARBA" id="ARBA00023136"/>
    </source>
</evidence>
<keyword evidence="3 5" id="KW-1133">Transmembrane helix</keyword>
<keyword evidence="2 5" id="KW-0812">Transmembrane</keyword>
<feature type="transmembrane region" description="Helical" evidence="5">
    <location>
        <begin position="59"/>
        <end position="76"/>
    </location>
</feature>
<dbReference type="Proteomes" id="UP000276389">
    <property type="component" value="Unassembled WGS sequence"/>
</dbReference>
<comment type="caution">
    <text evidence="7">The sequence shown here is derived from an EMBL/GenBank/DDBJ whole genome shotgun (WGS) entry which is preliminary data.</text>
</comment>
<evidence type="ECO:0000256" key="1">
    <source>
        <dbReference type="ARBA" id="ARBA00022475"/>
    </source>
</evidence>
<evidence type="ECO:0000256" key="2">
    <source>
        <dbReference type="ARBA" id="ARBA00022692"/>
    </source>
</evidence>
<feature type="transmembrane region" description="Helical" evidence="5">
    <location>
        <begin position="119"/>
        <end position="142"/>
    </location>
</feature>